<dbReference type="RefSeq" id="WP_105353652.1">
    <property type="nucleotide sequence ID" value="NZ_PUIB01000011.1"/>
</dbReference>
<dbReference type="PANTHER" id="PTHR38037">
    <property type="entry name" value="ZN_PROTEASE DOMAIN-CONTAINING PROTEIN"/>
    <property type="match status" value="1"/>
</dbReference>
<evidence type="ECO:0000256" key="1">
    <source>
        <dbReference type="SAM" id="MobiDB-lite"/>
    </source>
</evidence>
<dbReference type="Pfam" id="PF05618">
    <property type="entry name" value="Zn_protease"/>
    <property type="match status" value="1"/>
</dbReference>
<proteinExistence type="predicted"/>
<gene>
    <name evidence="3" type="ORF">C5Y98_09700</name>
</gene>
<dbReference type="PANTHER" id="PTHR38037:SF1">
    <property type="entry name" value="ATP-DEPENDENT ZINC PROTEASE DOMAIN-CONTAINING PROTEIN-RELATED"/>
    <property type="match status" value="1"/>
</dbReference>
<accession>A0A2S8G239</accession>
<sequence length="175" mass="19515">MPSKAQPVKLPIIGWREWVQLPDLGIAKVKAKIDTGARSSSLHAYDLKYEQRDGEQWVRFKVHPRQRSSAAPVTALAKILEFRKVRSSNGHVTKRPVILTTVNVLGEHWEIELTLANRDAMGFRMLLGREAIRGRLLVDSGASYLSGVPKRLKSKKGTNGAPSSRSSEKPHRDAT</sequence>
<feature type="compositionally biased region" description="Basic and acidic residues" evidence="1">
    <location>
        <begin position="166"/>
        <end position="175"/>
    </location>
</feature>
<protein>
    <recommendedName>
        <fullName evidence="2">Retropepsin-like aspartic endopeptidase domain-containing protein</fullName>
    </recommendedName>
</protein>
<dbReference type="InterPro" id="IPR021109">
    <property type="entry name" value="Peptidase_aspartic_dom_sf"/>
</dbReference>
<evidence type="ECO:0000313" key="4">
    <source>
        <dbReference type="Proteomes" id="UP000239388"/>
    </source>
</evidence>
<name>A0A2S8G239_9BACT</name>
<feature type="region of interest" description="Disordered" evidence="1">
    <location>
        <begin position="149"/>
        <end position="175"/>
    </location>
</feature>
<dbReference type="Proteomes" id="UP000239388">
    <property type="component" value="Unassembled WGS sequence"/>
</dbReference>
<feature type="domain" description="Retropepsin-like aspartic endopeptidase" evidence="2">
    <location>
        <begin position="12"/>
        <end position="145"/>
    </location>
</feature>
<dbReference type="AlphaFoldDB" id="A0A2S8G239"/>
<dbReference type="SUPFAM" id="SSF50630">
    <property type="entry name" value="Acid proteases"/>
    <property type="match status" value="1"/>
</dbReference>
<organism evidence="3 4">
    <name type="scientific">Blastopirellula marina</name>
    <dbReference type="NCBI Taxonomy" id="124"/>
    <lineage>
        <taxon>Bacteria</taxon>
        <taxon>Pseudomonadati</taxon>
        <taxon>Planctomycetota</taxon>
        <taxon>Planctomycetia</taxon>
        <taxon>Pirellulales</taxon>
        <taxon>Pirellulaceae</taxon>
        <taxon>Blastopirellula</taxon>
    </lineage>
</organism>
<dbReference type="OrthoDB" id="9782977at2"/>
<evidence type="ECO:0000259" key="2">
    <source>
        <dbReference type="Pfam" id="PF05618"/>
    </source>
</evidence>
<comment type="caution">
    <text evidence="3">The sequence shown here is derived from an EMBL/GenBank/DDBJ whole genome shotgun (WGS) entry which is preliminary data.</text>
</comment>
<dbReference type="EMBL" id="PUIB01000011">
    <property type="protein sequence ID" value="PQO38331.1"/>
    <property type="molecule type" value="Genomic_DNA"/>
</dbReference>
<dbReference type="InterPro" id="IPR008503">
    <property type="entry name" value="Asp_endopeptidase"/>
</dbReference>
<dbReference type="Gene3D" id="2.40.70.10">
    <property type="entry name" value="Acid Proteases"/>
    <property type="match status" value="1"/>
</dbReference>
<evidence type="ECO:0000313" key="3">
    <source>
        <dbReference type="EMBL" id="PQO38331.1"/>
    </source>
</evidence>
<reference evidence="3 4" key="1">
    <citation type="submission" date="2018-02" db="EMBL/GenBank/DDBJ databases">
        <title>Comparative genomes isolates from brazilian mangrove.</title>
        <authorList>
            <person name="Araujo J.E."/>
            <person name="Taketani R.G."/>
            <person name="Silva M.C.P."/>
            <person name="Loureco M.V."/>
            <person name="Andreote F.D."/>
        </authorList>
    </citation>
    <scope>NUCLEOTIDE SEQUENCE [LARGE SCALE GENOMIC DNA]</scope>
    <source>
        <strain evidence="3 4">NAP PRIS-MGV</strain>
    </source>
</reference>